<evidence type="ECO:0000313" key="3">
    <source>
        <dbReference type="Proteomes" id="UP000054144"/>
    </source>
</evidence>
<name>A0A0D7A3W7_9AGAR</name>
<dbReference type="EMBL" id="KN882085">
    <property type="protein sequence ID" value="KIY44601.1"/>
    <property type="molecule type" value="Genomic_DNA"/>
</dbReference>
<reference evidence="2 3" key="1">
    <citation type="journal article" date="2015" name="Fungal Genet. Biol.">
        <title>Evolution of novel wood decay mechanisms in Agaricales revealed by the genome sequences of Fistulina hepatica and Cylindrobasidium torrendii.</title>
        <authorList>
            <person name="Floudas D."/>
            <person name="Held B.W."/>
            <person name="Riley R."/>
            <person name="Nagy L.G."/>
            <person name="Koehler G."/>
            <person name="Ransdell A.S."/>
            <person name="Younus H."/>
            <person name="Chow J."/>
            <person name="Chiniquy J."/>
            <person name="Lipzen A."/>
            <person name="Tritt A."/>
            <person name="Sun H."/>
            <person name="Haridas S."/>
            <person name="LaButti K."/>
            <person name="Ohm R.A."/>
            <person name="Kues U."/>
            <person name="Blanchette R.A."/>
            <person name="Grigoriev I.V."/>
            <person name="Minto R.E."/>
            <person name="Hibbett D.S."/>
        </authorList>
    </citation>
    <scope>NUCLEOTIDE SEQUENCE [LARGE SCALE GENOMIC DNA]</scope>
    <source>
        <strain evidence="2 3">ATCC 64428</strain>
    </source>
</reference>
<feature type="region of interest" description="Disordered" evidence="1">
    <location>
        <begin position="102"/>
        <end position="139"/>
    </location>
</feature>
<feature type="region of interest" description="Disordered" evidence="1">
    <location>
        <begin position="1"/>
        <end position="37"/>
    </location>
</feature>
<dbReference type="AlphaFoldDB" id="A0A0D7A3W7"/>
<dbReference type="Proteomes" id="UP000054144">
    <property type="component" value="Unassembled WGS sequence"/>
</dbReference>
<keyword evidence="3" id="KW-1185">Reference proteome</keyword>
<sequence>MSAVTETPISPFQEKSSYDDEKSVEEAVHEVPSSGDGNALNFDCHAGVEAFILATVDIYCAMKISDCFSTVQLPMVSVQHRVRGSVFSWALLHLSQAATSVEDLPQAKERGRHRPRPPHDKRSAARSRHVLEQLNDEIN</sequence>
<evidence type="ECO:0000313" key="2">
    <source>
        <dbReference type="EMBL" id="KIY44601.1"/>
    </source>
</evidence>
<protein>
    <submittedName>
        <fullName evidence="2">Uncharacterized protein</fullName>
    </submittedName>
</protein>
<proteinExistence type="predicted"/>
<gene>
    <name evidence="2" type="ORF">FISHEDRAFT_61779</name>
</gene>
<feature type="compositionally biased region" description="Polar residues" evidence="1">
    <location>
        <begin position="1"/>
        <end position="15"/>
    </location>
</feature>
<organism evidence="2 3">
    <name type="scientific">Fistulina hepatica ATCC 64428</name>
    <dbReference type="NCBI Taxonomy" id="1128425"/>
    <lineage>
        <taxon>Eukaryota</taxon>
        <taxon>Fungi</taxon>
        <taxon>Dikarya</taxon>
        <taxon>Basidiomycota</taxon>
        <taxon>Agaricomycotina</taxon>
        <taxon>Agaricomycetes</taxon>
        <taxon>Agaricomycetidae</taxon>
        <taxon>Agaricales</taxon>
        <taxon>Fistulinaceae</taxon>
        <taxon>Fistulina</taxon>
    </lineage>
</organism>
<accession>A0A0D7A3W7</accession>
<evidence type="ECO:0000256" key="1">
    <source>
        <dbReference type="SAM" id="MobiDB-lite"/>
    </source>
</evidence>
<feature type="compositionally biased region" description="Basic and acidic residues" evidence="1">
    <location>
        <begin position="16"/>
        <end position="29"/>
    </location>
</feature>